<name>A0A844G8I4_9BACT</name>
<keyword evidence="2" id="KW-1185">Reference proteome</keyword>
<accession>A0A844G8I4</accession>
<protein>
    <submittedName>
        <fullName evidence="1">Uncharacterized protein</fullName>
    </submittedName>
</protein>
<evidence type="ECO:0000313" key="1">
    <source>
        <dbReference type="EMBL" id="MST98851.1"/>
    </source>
</evidence>
<dbReference type="Proteomes" id="UP000435649">
    <property type="component" value="Unassembled WGS sequence"/>
</dbReference>
<evidence type="ECO:0000313" key="2">
    <source>
        <dbReference type="Proteomes" id="UP000435649"/>
    </source>
</evidence>
<comment type="caution">
    <text evidence="1">The sequence shown here is derived from an EMBL/GenBank/DDBJ whole genome shotgun (WGS) entry which is preliminary data.</text>
</comment>
<dbReference type="AlphaFoldDB" id="A0A844G8I4"/>
<dbReference type="EMBL" id="VUNS01000024">
    <property type="protein sequence ID" value="MST98851.1"/>
    <property type="molecule type" value="Genomic_DNA"/>
</dbReference>
<organism evidence="1 2">
    <name type="scientific">Victivallis lenta</name>
    <dbReference type="NCBI Taxonomy" id="2606640"/>
    <lineage>
        <taxon>Bacteria</taxon>
        <taxon>Pseudomonadati</taxon>
        <taxon>Lentisphaerota</taxon>
        <taxon>Lentisphaeria</taxon>
        <taxon>Victivallales</taxon>
        <taxon>Victivallaceae</taxon>
        <taxon>Victivallis</taxon>
    </lineage>
</organism>
<dbReference type="RefSeq" id="WP_154419872.1">
    <property type="nucleotide sequence ID" value="NZ_VUNS01000024.1"/>
</dbReference>
<gene>
    <name evidence="1" type="ORF">FYJ85_17585</name>
</gene>
<sequence>MSQEKYWSLLAPGTHLPRLWLVLSQEHLLIGWENISRIRATVDFLSLSFECEHGIVQIDSPTSLQELFENLQVERVWKIDGTKLKIRLLQQEE</sequence>
<reference evidence="1 2" key="1">
    <citation type="submission" date="2019-08" db="EMBL/GenBank/DDBJ databases">
        <title>In-depth cultivation of the pig gut microbiome towards novel bacterial diversity and tailored functional studies.</title>
        <authorList>
            <person name="Wylensek D."/>
            <person name="Hitch T.C.A."/>
            <person name="Clavel T."/>
        </authorList>
    </citation>
    <scope>NUCLEOTIDE SEQUENCE [LARGE SCALE GENOMIC DNA]</scope>
    <source>
        <strain evidence="1 2">BBE-744-WT-12</strain>
    </source>
</reference>
<proteinExistence type="predicted"/>